<organism evidence="1 2">
    <name type="scientific">Coccidioides immitis (strain RS)</name>
    <name type="common">Valley fever fungus</name>
    <dbReference type="NCBI Taxonomy" id="246410"/>
    <lineage>
        <taxon>Eukaryota</taxon>
        <taxon>Fungi</taxon>
        <taxon>Dikarya</taxon>
        <taxon>Ascomycota</taxon>
        <taxon>Pezizomycotina</taxon>
        <taxon>Eurotiomycetes</taxon>
        <taxon>Eurotiomycetidae</taxon>
        <taxon>Onygenales</taxon>
        <taxon>Onygenaceae</taxon>
        <taxon>Coccidioides</taxon>
    </lineage>
</organism>
<dbReference type="InParanoid" id="J3K3A0"/>
<gene>
    <name evidence="1" type="ORF">CIMG_12942</name>
</gene>
<evidence type="ECO:0000313" key="2">
    <source>
        <dbReference type="Proteomes" id="UP000001261"/>
    </source>
</evidence>
<sequence>MELNTDSHIIRKRIKSTAKYNTLIKQPAGSLKSRQSRGASSMSQNNMMQEAMDLIKNNDINILFEKSQKHCNSRKYSKYISQCPATCFKVEIIESIWTRVVQIWYDGRYNVSSISSTLSNKPNKTEARRLYNIASFAWGHFMKKTCDVVMRKLSGLTAKE</sequence>
<evidence type="ECO:0000313" key="1">
    <source>
        <dbReference type="EMBL" id="EAS28638.3"/>
    </source>
</evidence>
<dbReference type="GeneID" id="24164569"/>
<reference evidence="2" key="1">
    <citation type="journal article" date="2009" name="Genome Res.">
        <title>Comparative genomic analyses of the human fungal pathogens Coccidioides and their relatives.</title>
        <authorList>
            <person name="Sharpton T.J."/>
            <person name="Stajich J.E."/>
            <person name="Rounsley S.D."/>
            <person name="Gardner M.J."/>
            <person name="Wortman J.R."/>
            <person name="Jordar V.S."/>
            <person name="Maiti R."/>
            <person name="Kodira C.D."/>
            <person name="Neafsey D.E."/>
            <person name="Zeng Q."/>
            <person name="Hung C.-Y."/>
            <person name="McMahan C."/>
            <person name="Muszewska A."/>
            <person name="Grynberg M."/>
            <person name="Mandel M.A."/>
            <person name="Kellner E.M."/>
            <person name="Barker B.M."/>
            <person name="Galgiani J.N."/>
            <person name="Orbach M.J."/>
            <person name="Kirkland T.N."/>
            <person name="Cole G.T."/>
            <person name="Henn M.R."/>
            <person name="Birren B.W."/>
            <person name="Taylor J.W."/>
        </authorList>
    </citation>
    <scope>NUCLEOTIDE SEQUENCE [LARGE SCALE GENOMIC DNA]</scope>
    <source>
        <strain evidence="2">RS</strain>
    </source>
</reference>
<dbReference type="Proteomes" id="UP000001261">
    <property type="component" value="Unassembled WGS sequence"/>
</dbReference>
<reference evidence="2" key="2">
    <citation type="journal article" date="2010" name="Genome Res.">
        <title>Population genomic sequencing of Coccidioides fungi reveals recent hybridization and transposon control.</title>
        <authorList>
            <person name="Neafsey D.E."/>
            <person name="Barker B.M."/>
            <person name="Sharpton T.J."/>
            <person name="Stajich J.E."/>
            <person name="Park D.J."/>
            <person name="Whiston E."/>
            <person name="Hung C.-Y."/>
            <person name="McMahan C."/>
            <person name="White J."/>
            <person name="Sykes S."/>
            <person name="Heiman D."/>
            <person name="Young S."/>
            <person name="Zeng Q."/>
            <person name="Abouelleil A."/>
            <person name="Aftuck L."/>
            <person name="Bessette D."/>
            <person name="Brown A."/>
            <person name="FitzGerald M."/>
            <person name="Lui A."/>
            <person name="Macdonald J.P."/>
            <person name="Priest M."/>
            <person name="Orbach M.J."/>
            <person name="Galgiani J.N."/>
            <person name="Kirkland T.N."/>
            <person name="Cole G.T."/>
            <person name="Birren B.W."/>
            <person name="Henn M.R."/>
            <person name="Taylor J.W."/>
            <person name="Rounsley S.D."/>
        </authorList>
    </citation>
    <scope>GENOME REANNOTATION</scope>
    <source>
        <strain evidence="2">RS</strain>
    </source>
</reference>
<dbReference type="KEGG" id="cim:CIMG_12942"/>
<dbReference type="VEuPathDB" id="FungiDB:CIMG_12942"/>
<proteinExistence type="predicted"/>
<dbReference type="MEROPS" id="M67.A13"/>
<dbReference type="RefSeq" id="XP_001240221.2">
    <property type="nucleotide sequence ID" value="XM_001240220.2"/>
</dbReference>
<name>J3K3A0_COCIM</name>
<dbReference type="AlphaFoldDB" id="J3K3A0"/>
<protein>
    <submittedName>
        <fullName evidence="1">Uncharacterized protein</fullName>
    </submittedName>
</protein>
<accession>J3K3A0</accession>
<dbReference type="EMBL" id="GG704912">
    <property type="protein sequence ID" value="EAS28638.3"/>
    <property type="molecule type" value="Genomic_DNA"/>
</dbReference>
<keyword evidence="2" id="KW-1185">Reference proteome</keyword>